<proteinExistence type="predicted"/>
<keyword evidence="2" id="KW-1185">Reference proteome</keyword>
<comment type="caution">
    <text evidence="1">The sequence shown here is derived from an EMBL/GenBank/DDBJ whole genome shotgun (WGS) entry which is preliminary data.</text>
</comment>
<sequence length="104" mass="12015">SPTERRLENSEYKNFYVDGQKLFCEFCKHVIDHTKKSTLDSHLKSDKHKNNVIKAEKLKSSRQTTLDTTSNILNDHERINIALVKAFTNANISLEKVDQLKKSP</sequence>
<protein>
    <submittedName>
        <fullName evidence="1">24492_t:CDS:1</fullName>
    </submittedName>
</protein>
<evidence type="ECO:0000313" key="1">
    <source>
        <dbReference type="EMBL" id="CAG8508710.1"/>
    </source>
</evidence>
<reference evidence="1" key="1">
    <citation type="submission" date="2021-06" db="EMBL/GenBank/DDBJ databases">
        <authorList>
            <person name="Kallberg Y."/>
            <person name="Tangrot J."/>
            <person name="Rosling A."/>
        </authorList>
    </citation>
    <scope>NUCLEOTIDE SEQUENCE</scope>
    <source>
        <strain evidence="1">MA461A</strain>
    </source>
</reference>
<dbReference type="Proteomes" id="UP000789920">
    <property type="component" value="Unassembled WGS sequence"/>
</dbReference>
<feature type="non-terminal residue" evidence="1">
    <location>
        <position position="1"/>
    </location>
</feature>
<accession>A0ACA9L3F2</accession>
<evidence type="ECO:0000313" key="2">
    <source>
        <dbReference type="Proteomes" id="UP000789920"/>
    </source>
</evidence>
<organism evidence="1 2">
    <name type="scientific">Racocetra persica</name>
    <dbReference type="NCBI Taxonomy" id="160502"/>
    <lineage>
        <taxon>Eukaryota</taxon>
        <taxon>Fungi</taxon>
        <taxon>Fungi incertae sedis</taxon>
        <taxon>Mucoromycota</taxon>
        <taxon>Glomeromycotina</taxon>
        <taxon>Glomeromycetes</taxon>
        <taxon>Diversisporales</taxon>
        <taxon>Gigasporaceae</taxon>
        <taxon>Racocetra</taxon>
    </lineage>
</organism>
<name>A0ACA9L3F2_9GLOM</name>
<dbReference type="EMBL" id="CAJVQC010002270">
    <property type="protein sequence ID" value="CAG8508710.1"/>
    <property type="molecule type" value="Genomic_DNA"/>
</dbReference>
<gene>
    <name evidence="1" type="ORF">RPERSI_LOCUS2159</name>
</gene>